<dbReference type="InterPro" id="IPR016181">
    <property type="entry name" value="Acyl_CoA_acyltransferase"/>
</dbReference>
<sequence>MKLIAETERLLIREWDASDAKDIFMLNEDPEVVRYTGDRAFVNVKEALSLILNYDQYRQYGIGRWAVLDKSSGDFLGWSGLKRNGDGVVDLGFRFFRKHWGGGFATEAALACLDYGFSKKGISGIVGRAMSENIASVRVLEKVGMSFVKEFDFDGQLGVEYCLAKRDFEFGK</sequence>
<dbReference type="InterPro" id="IPR051531">
    <property type="entry name" value="N-acetyltransferase"/>
</dbReference>
<dbReference type="PANTHER" id="PTHR43792:SF1">
    <property type="entry name" value="N-ACETYLTRANSFERASE DOMAIN-CONTAINING PROTEIN"/>
    <property type="match status" value="1"/>
</dbReference>
<evidence type="ECO:0000259" key="1">
    <source>
        <dbReference type="PROSITE" id="PS51186"/>
    </source>
</evidence>
<gene>
    <name evidence="2" type="ORF">FUAX_23860</name>
</gene>
<evidence type="ECO:0000313" key="2">
    <source>
        <dbReference type="EMBL" id="BDD09954.1"/>
    </source>
</evidence>
<dbReference type="PROSITE" id="PS51186">
    <property type="entry name" value="GNAT"/>
    <property type="match status" value="1"/>
</dbReference>
<organism evidence="2 3">
    <name type="scientific">Fulvitalea axinellae</name>
    <dbReference type="NCBI Taxonomy" id="1182444"/>
    <lineage>
        <taxon>Bacteria</taxon>
        <taxon>Pseudomonadati</taxon>
        <taxon>Bacteroidota</taxon>
        <taxon>Cytophagia</taxon>
        <taxon>Cytophagales</taxon>
        <taxon>Persicobacteraceae</taxon>
        <taxon>Fulvitalea</taxon>
    </lineage>
</organism>
<dbReference type="Gene3D" id="3.40.630.30">
    <property type="match status" value="1"/>
</dbReference>
<dbReference type="RefSeq" id="WP_338391538.1">
    <property type="nucleotide sequence ID" value="NZ_AP025314.1"/>
</dbReference>
<dbReference type="AlphaFoldDB" id="A0AAU9CU24"/>
<feature type="domain" description="N-acetyltransferase" evidence="1">
    <location>
        <begin position="10"/>
        <end position="172"/>
    </location>
</feature>
<dbReference type="InterPro" id="IPR000182">
    <property type="entry name" value="GNAT_dom"/>
</dbReference>
<dbReference type="GO" id="GO:0016747">
    <property type="term" value="F:acyltransferase activity, transferring groups other than amino-acyl groups"/>
    <property type="evidence" value="ECO:0007669"/>
    <property type="project" value="InterPro"/>
</dbReference>
<protein>
    <submittedName>
        <fullName evidence="2">N-acetyltransferase</fullName>
    </submittedName>
</protein>
<dbReference type="EMBL" id="AP025314">
    <property type="protein sequence ID" value="BDD09954.1"/>
    <property type="molecule type" value="Genomic_DNA"/>
</dbReference>
<reference evidence="2 3" key="1">
    <citation type="submission" date="2021-12" db="EMBL/GenBank/DDBJ databases">
        <title>Genome sequencing of bacteria with rrn-lacking chromosome and rrn-plasmid.</title>
        <authorList>
            <person name="Anda M."/>
            <person name="Iwasaki W."/>
        </authorList>
    </citation>
    <scope>NUCLEOTIDE SEQUENCE [LARGE SCALE GENOMIC DNA]</scope>
    <source>
        <strain evidence="2 3">DSM 100852</strain>
    </source>
</reference>
<proteinExistence type="predicted"/>
<accession>A0AAU9CU24</accession>
<keyword evidence="3" id="KW-1185">Reference proteome</keyword>
<dbReference type="Proteomes" id="UP001348817">
    <property type="component" value="Chromosome"/>
</dbReference>
<evidence type="ECO:0000313" key="3">
    <source>
        <dbReference type="Proteomes" id="UP001348817"/>
    </source>
</evidence>
<dbReference type="KEGG" id="fax:FUAX_23860"/>
<dbReference type="PANTHER" id="PTHR43792">
    <property type="entry name" value="GNAT FAMILY, PUTATIVE (AFU_ORTHOLOGUE AFUA_3G00765)-RELATED-RELATED"/>
    <property type="match status" value="1"/>
</dbReference>
<dbReference type="SUPFAM" id="SSF55729">
    <property type="entry name" value="Acyl-CoA N-acyltransferases (Nat)"/>
    <property type="match status" value="1"/>
</dbReference>
<name>A0AAU9CU24_9BACT</name>
<dbReference type="Pfam" id="PF13302">
    <property type="entry name" value="Acetyltransf_3"/>
    <property type="match status" value="1"/>
</dbReference>